<evidence type="ECO:0000313" key="3">
    <source>
        <dbReference type="EMBL" id="MFD0861024.1"/>
    </source>
</evidence>
<gene>
    <name evidence="3" type="ORF">ACFQ1M_02290</name>
</gene>
<sequence length="583" mass="64082">MPTLRTKRLVLIIFSVMSFNVLFSQERILPKGLDASEKSLISDFQFRSARLSAPPSGPVRTAAEWEEVEYLVVRWTSGFQNILRQIVQVGVNECKVMIVTQDQASVSSYLSSAGVDLTNVTFVNTQSNSIWIRDYAGNTIYSNDVGQRALVDWIYNRPRPYDDLVPSAHASAIGIPLYETNSGTNDLVNTGGNFMSDGLGNAFASELVLDENAAGNPYGVTTKTEAEIDAIMSNYMGINNYIKMPVLPYDAIHHIDMHMKLLDEETLLVSKYPTGVADGPQIEANIQYVLNNFQSPFGTPYNVEWIDAPPSTSGNYPDNGGYYRTYSNSLIVNKSILVPTYRPSVDGPALARYQELMPGYNVVGIDVDNSGENLISMVGAIHCITHTIGVSDPLWIVHQPVDLAFYGSVITIDASLKHNSGISDAKVFWREEGTTTFNETTMTLVSGDNWTADLPLAASTNNLEYYIWAEANSGKTITRPLVAPAGYWTTTIDATLSTEDWAQKNISAPYPNPTRGNVSFDLNNVEGPVDVSISNMLGQKLYTTNIQHGNGILDLKLDADWNGPLVISFSGDFGKVSRKIIKL</sequence>
<organism evidence="3 4">
    <name type="scientific">Sungkyunkwania multivorans</name>
    <dbReference type="NCBI Taxonomy" id="1173618"/>
    <lineage>
        <taxon>Bacteria</taxon>
        <taxon>Pseudomonadati</taxon>
        <taxon>Bacteroidota</taxon>
        <taxon>Flavobacteriia</taxon>
        <taxon>Flavobacteriales</taxon>
        <taxon>Flavobacteriaceae</taxon>
        <taxon>Sungkyunkwania</taxon>
    </lineage>
</organism>
<dbReference type="Proteomes" id="UP001596978">
    <property type="component" value="Unassembled WGS sequence"/>
</dbReference>
<keyword evidence="1" id="KW-0732">Signal</keyword>
<dbReference type="PANTHER" id="PTHR31377:SF0">
    <property type="entry name" value="AGMATINE DEIMINASE-RELATED"/>
    <property type="match status" value="1"/>
</dbReference>
<dbReference type="Gene3D" id="3.75.10.10">
    <property type="entry name" value="L-arginine/glycine Amidinotransferase, Chain A"/>
    <property type="match status" value="1"/>
</dbReference>
<dbReference type="RefSeq" id="WP_386403258.1">
    <property type="nucleotide sequence ID" value="NZ_JBHTJH010000003.1"/>
</dbReference>
<dbReference type="InterPro" id="IPR026444">
    <property type="entry name" value="Secre_tail"/>
</dbReference>
<dbReference type="PANTHER" id="PTHR31377">
    <property type="entry name" value="AGMATINE DEIMINASE-RELATED"/>
    <property type="match status" value="1"/>
</dbReference>
<evidence type="ECO:0000256" key="2">
    <source>
        <dbReference type="ARBA" id="ARBA00022801"/>
    </source>
</evidence>
<dbReference type="Pfam" id="PF04371">
    <property type="entry name" value="PAD_porph"/>
    <property type="match status" value="1"/>
</dbReference>
<accession>A0ABW3CUR5</accession>
<dbReference type="InterPro" id="IPR007466">
    <property type="entry name" value="Peptidyl-Arg-deiminase_porph"/>
</dbReference>
<keyword evidence="4" id="KW-1185">Reference proteome</keyword>
<proteinExistence type="predicted"/>
<reference evidence="4" key="1">
    <citation type="journal article" date="2019" name="Int. J. Syst. Evol. Microbiol.">
        <title>The Global Catalogue of Microorganisms (GCM) 10K type strain sequencing project: providing services to taxonomists for standard genome sequencing and annotation.</title>
        <authorList>
            <consortium name="The Broad Institute Genomics Platform"/>
            <consortium name="The Broad Institute Genome Sequencing Center for Infectious Disease"/>
            <person name="Wu L."/>
            <person name="Ma J."/>
        </authorList>
    </citation>
    <scope>NUCLEOTIDE SEQUENCE [LARGE SCALE GENOMIC DNA]</scope>
    <source>
        <strain evidence="4">CCUG 62952</strain>
    </source>
</reference>
<name>A0ABW3CUR5_9FLAO</name>
<comment type="caution">
    <text evidence="3">The sequence shown here is derived from an EMBL/GenBank/DDBJ whole genome shotgun (WGS) entry which is preliminary data.</text>
</comment>
<evidence type="ECO:0000313" key="4">
    <source>
        <dbReference type="Proteomes" id="UP001596978"/>
    </source>
</evidence>
<dbReference type="SUPFAM" id="SSF55909">
    <property type="entry name" value="Pentein"/>
    <property type="match status" value="1"/>
</dbReference>
<dbReference type="EMBL" id="JBHTJH010000003">
    <property type="protein sequence ID" value="MFD0861024.1"/>
    <property type="molecule type" value="Genomic_DNA"/>
</dbReference>
<keyword evidence="2" id="KW-0378">Hydrolase</keyword>
<evidence type="ECO:0000256" key="1">
    <source>
        <dbReference type="ARBA" id="ARBA00022729"/>
    </source>
</evidence>
<protein>
    <submittedName>
        <fullName evidence="3">Agmatine deiminase family protein</fullName>
    </submittedName>
</protein>
<dbReference type="NCBIfam" id="TIGR04183">
    <property type="entry name" value="Por_Secre_tail"/>
    <property type="match status" value="1"/>
</dbReference>